<dbReference type="InterPro" id="IPR006311">
    <property type="entry name" value="TAT_signal"/>
</dbReference>
<accession>A0A1X7A3Z7</accession>
<evidence type="ECO:0000313" key="1">
    <source>
        <dbReference type="EMBL" id="SLN69406.1"/>
    </source>
</evidence>
<proteinExistence type="predicted"/>
<evidence type="ECO:0000313" key="2">
    <source>
        <dbReference type="Proteomes" id="UP000193963"/>
    </source>
</evidence>
<sequence>MSLSKSSLARRNVLKSLAGIGLAGLAACGFSPAYAPGGAASRLHGRTLLPDPNSEESYLLIRELEQRLGRAGSVDYALELTLRISESRLAVNAANDTTRFRVSGDLDYKLRDASGALLTEGQVTNFTGYSATGSTVATQAAGRAARARIVTMLADLLMSRLIAELPAPATAET</sequence>
<gene>
    <name evidence="1" type="ORF">PSM7751_03685</name>
</gene>
<dbReference type="EMBL" id="FWFN01000008">
    <property type="protein sequence ID" value="SLN69406.1"/>
    <property type="molecule type" value="Genomic_DNA"/>
</dbReference>
<dbReference type="GO" id="GO:0019867">
    <property type="term" value="C:outer membrane"/>
    <property type="evidence" value="ECO:0007669"/>
    <property type="project" value="InterPro"/>
</dbReference>
<dbReference type="Gene3D" id="3.30.160.150">
    <property type="entry name" value="Lipoprotein like domain"/>
    <property type="match status" value="1"/>
</dbReference>
<keyword evidence="2" id="KW-1185">Reference proteome</keyword>
<dbReference type="InterPro" id="IPR007485">
    <property type="entry name" value="LPS_assembly_LptE"/>
</dbReference>
<dbReference type="AlphaFoldDB" id="A0A1X7A3Z7"/>
<dbReference type="PROSITE" id="PS51257">
    <property type="entry name" value="PROKAR_LIPOPROTEIN"/>
    <property type="match status" value="1"/>
</dbReference>
<dbReference type="RefSeq" id="WP_085889696.1">
    <property type="nucleotide sequence ID" value="NZ_FWFN01000008.1"/>
</dbReference>
<dbReference type="Proteomes" id="UP000193963">
    <property type="component" value="Unassembled WGS sequence"/>
</dbReference>
<dbReference type="Pfam" id="PF04390">
    <property type="entry name" value="LptE"/>
    <property type="match status" value="1"/>
</dbReference>
<dbReference type="GO" id="GO:0043165">
    <property type="term" value="P:Gram-negative-bacterium-type cell outer membrane assembly"/>
    <property type="evidence" value="ECO:0007669"/>
    <property type="project" value="InterPro"/>
</dbReference>
<dbReference type="PROSITE" id="PS51318">
    <property type="entry name" value="TAT"/>
    <property type="match status" value="1"/>
</dbReference>
<protein>
    <recommendedName>
        <fullName evidence="3">LPS-assembly lipoprotein</fullName>
    </recommendedName>
</protein>
<evidence type="ECO:0008006" key="3">
    <source>
        <dbReference type="Google" id="ProtNLM"/>
    </source>
</evidence>
<name>A0A1X7A3Z7_9RHOB</name>
<reference evidence="1 2" key="1">
    <citation type="submission" date="2017-03" db="EMBL/GenBank/DDBJ databases">
        <authorList>
            <person name="Afonso C.L."/>
            <person name="Miller P.J."/>
            <person name="Scott M.A."/>
            <person name="Spackman E."/>
            <person name="Goraichik I."/>
            <person name="Dimitrov K.M."/>
            <person name="Suarez D.L."/>
            <person name="Swayne D.E."/>
        </authorList>
    </citation>
    <scope>NUCLEOTIDE SEQUENCE [LARGE SCALE GENOMIC DNA]</scope>
    <source>
        <strain evidence="1 2">CECT 7751</strain>
    </source>
</reference>
<organism evidence="1 2">
    <name type="scientific">Pseudooceanicola marinus</name>
    <dbReference type="NCBI Taxonomy" id="396013"/>
    <lineage>
        <taxon>Bacteria</taxon>
        <taxon>Pseudomonadati</taxon>
        <taxon>Pseudomonadota</taxon>
        <taxon>Alphaproteobacteria</taxon>
        <taxon>Rhodobacterales</taxon>
        <taxon>Paracoccaceae</taxon>
        <taxon>Pseudooceanicola</taxon>
    </lineage>
</organism>
<dbReference type="OrthoDB" id="7629596at2"/>